<dbReference type="Gene3D" id="1.10.720.30">
    <property type="entry name" value="SAP domain"/>
    <property type="match status" value="1"/>
</dbReference>
<dbReference type="InterPro" id="IPR003877">
    <property type="entry name" value="SPRY_dom"/>
</dbReference>
<dbReference type="Gene3D" id="2.60.120.920">
    <property type="match status" value="1"/>
</dbReference>
<dbReference type="Proteomes" id="UP000694546">
    <property type="component" value="Chromosome 10"/>
</dbReference>
<evidence type="ECO:0000313" key="9">
    <source>
        <dbReference type="Proteomes" id="UP000694546"/>
    </source>
</evidence>
<dbReference type="InterPro" id="IPR027417">
    <property type="entry name" value="P-loop_NTPase"/>
</dbReference>
<reference evidence="8" key="1">
    <citation type="submission" date="2025-08" db="UniProtKB">
        <authorList>
            <consortium name="Ensembl"/>
        </authorList>
    </citation>
    <scope>IDENTIFICATION</scope>
</reference>
<dbReference type="InterPro" id="IPR035778">
    <property type="entry name" value="SPRY_hnRNP_U"/>
</dbReference>
<dbReference type="SUPFAM" id="SSF68906">
    <property type="entry name" value="SAP domain"/>
    <property type="match status" value="1"/>
</dbReference>
<evidence type="ECO:0000259" key="7">
    <source>
        <dbReference type="PROSITE" id="PS50800"/>
    </source>
</evidence>
<dbReference type="InterPro" id="IPR003034">
    <property type="entry name" value="SAP_dom"/>
</dbReference>
<dbReference type="Pfam" id="PF13671">
    <property type="entry name" value="AAA_33"/>
    <property type="match status" value="1"/>
</dbReference>
<feature type="domain" description="B30.2/SPRY" evidence="6">
    <location>
        <begin position="235"/>
        <end position="443"/>
    </location>
</feature>
<comment type="subcellular location">
    <subcellularLocation>
        <location evidence="1">Nucleus</location>
    </subcellularLocation>
</comment>
<name>A0A8C4Z8M5_GADMO</name>
<proteinExistence type="predicted"/>
<dbReference type="PROSITE" id="PS50188">
    <property type="entry name" value="B302_SPRY"/>
    <property type="match status" value="1"/>
</dbReference>
<dbReference type="GO" id="GO:0003723">
    <property type="term" value="F:RNA binding"/>
    <property type="evidence" value="ECO:0007669"/>
    <property type="project" value="TreeGrafter"/>
</dbReference>
<organism evidence="8 9">
    <name type="scientific">Gadus morhua</name>
    <name type="common">Atlantic cod</name>
    <dbReference type="NCBI Taxonomy" id="8049"/>
    <lineage>
        <taxon>Eukaryota</taxon>
        <taxon>Metazoa</taxon>
        <taxon>Chordata</taxon>
        <taxon>Craniata</taxon>
        <taxon>Vertebrata</taxon>
        <taxon>Euteleostomi</taxon>
        <taxon>Actinopterygii</taxon>
        <taxon>Neopterygii</taxon>
        <taxon>Teleostei</taxon>
        <taxon>Neoteleostei</taxon>
        <taxon>Acanthomorphata</taxon>
        <taxon>Zeiogadaria</taxon>
        <taxon>Gadariae</taxon>
        <taxon>Gadiformes</taxon>
        <taxon>Gadoidei</taxon>
        <taxon>Gadidae</taxon>
        <taxon>Gadus</taxon>
    </lineage>
</organism>
<evidence type="ECO:0000256" key="2">
    <source>
        <dbReference type="ARBA" id="ARBA00022481"/>
    </source>
</evidence>
<dbReference type="InterPro" id="IPR001870">
    <property type="entry name" value="B30.2/SPRY"/>
</dbReference>
<dbReference type="SMART" id="SM00513">
    <property type="entry name" value="SAP"/>
    <property type="match status" value="1"/>
</dbReference>
<dbReference type="PROSITE" id="PS50800">
    <property type="entry name" value="SAP"/>
    <property type="match status" value="1"/>
</dbReference>
<evidence type="ECO:0000256" key="1">
    <source>
        <dbReference type="ARBA" id="ARBA00004123"/>
    </source>
</evidence>
<dbReference type="PANTHER" id="PTHR12381">
    <property type="entry name" value="HETEROGENEOUS NUCLEAR RIBONUCLEOPROTEIN U FAMILY MEMBER"/>
    <property type="match status" value="1"/>
</dbReference>
<feature type="compositionally biased region" description="Low complexity" evidence="5">
    <location>
        <begin position="114"/>
        <end position="127"/>
    </location>
</feature>
<evidence type="ECO:0000259" key="6">
    <source>
        <dbReference type="PROSITE" id="PS50188"/>
    </source>
</evidence>
<dbReference type="SUPFAM" id="SSF52540">
    <property type="entry name" value="P-loop containing nucleoside triphosphate hydrolases"/>
    <property type="match status" value="1"/>
</dbReference>
<dbReference type="OMA" id="VKLILCH"/>
<evidence type="ECO:0000256" key="3">
    <source>
        <dbReference type="ARBA" id="ARBA00022553"/>
    </source>
</evidence>
<dbReference type="Pfam" id="PF02037">
    <property type="entry name" value="SAP"/>
    <property type="match status" value="1"/>
</dbReference>
<dbReference type="Gene3D" id="3.40.50.300">
    <property type="entry name" value="P-loop containing nucleotide triphosphate hydrolases"/>
    <property type="match status" value="1"/>
</dbReference>
<feature type="region of interest" description="Disordered" evidence="5">
    <location>
        <begin position="647"/>
        <end position="683"/>
    </location>
</feature>
<dbReference type="Pfam" id="PF00622">
    <property type="entry name" value="SPRY"/>
    <property type="match status" value="1"/>
</dbReference>
<dbReference type="AlphaFoldDB" id="A0A8C4Z8M5"/>
<dbReference type="Ensembl" id="ENSGMOT00000009804.2">
    <property type="protein sequence ID" value="ENSGMOP00000009545.2"/>
    <property type="gene ID" value="ENSGMOG00000008926.2"/>
</dbReference>
<evidence type="ECO:0000256" key="5">
    <source>
        <dbReference type="SAM" id="MobiDB-lite"/>
    </source>
</evidence>
<dbReference type="PANTHER" id="PTHR12381:SF66">
    <property type="entry name" value="HETEROGENEOUS NUCLEAR RIBONUCLEOPROTEIN U-LIKE PROTEIN 2"/>
    <property type="match status" value="1"/>
</dbReference>
<accession>A0A8C4Z8M5</accession>
<keyword evidence="3" id="KW-0597">Phosphoprotein</keyword>
<dbReference type="CDD" id="cd12884">
    <property type="entry name" value="SPRY_hnRNP"/>
    <property type="match status" value="1"/>
</dbReference>
<protein>
    <submittedName>
        <fullName evidence="8">Uncharacterized protein</fullName>
    </submittedName>
</protein>
<evidence type="ECO:0000256" key="4">
    <source>
        <dbReference type="ARBA" id="ARBA00023242"/>
    </source>
</evidence>
<dbReference type="GeneTree" id="ENSGT00940000160376"/>
<feature type="region of interest" description="Disordered" evidence="5">
    <location>
        <begin position="114"/>
        <end position="206"/>
    </location>
</feature>
<feature type="domain" description="SAP" evidence="7">
    <location>
        <begin position="6"/>
        <end position="40"/>
    </location>
</feature>
<dbReference type="SMART" id="SM00449">
    <property type="entry name" value="SPRY"/>
    <property type="match status" value="1"/>
</dbReference>
<keyword evidence="9" id="KW-1185">Reference proteome</keyword>
<sequence>MKLSDIKKCKVPELRSKLKELGLDPKGLRAELIGRLWSALEAGLQISLPSIESDRDSRTNACKVEVGPHNDIPPSPLETDTHHIDVTSTSAPVATMTSSYISCSIREYADTATQTDTAPQTDTAHQTIDCSSMSTRPVDHHAMVGEGGLSAERPTPLLEEDPAQGQTSLHVHDSEFRLADSSQVPVSRDAEEEEESQSWHGEEGRTGIARDSTRWGEMGRAFYEFKEEIRYKRAKFTPPTYKTEREVVEEENESVRIDTSASDLHFETDPDGSSGRPLFPERFPLLWSGCRLTHGLRGGTRASFEVRLEGEAHAPAAALPGGQAAAEPRPDALRLRVGWAPDTKALPLGEDELSYAYDGRGRKVTGGREEAFGEPLSDGDIIGCYLLFSADGVAEMSFHRNGRPMGVAFCLGPSVLGGKTLFPHVLCRGCSVRFRLDPSGGPWYPGPPGDTPLVALPAADRVRAPPCPRSRADCEVIMMVGLPGSGKSHWARVLMDQHPEKRYQLLGTETLTASMIGEGQRERQLQQASQCLTELIKMAARKPGNYILDQLNVFVSARRHKLQLFAGFQRALVAVVVPPTEEWRRRLALRQAQDGERIPDTALLKLKVSYSLPEPQGEGVLQELLFVELPQEEARALLHTYREEAQRLLPPVPPPQKKARLRKNRGFGPPPSHGHQWKRRYGE</sequence>
<dbReference type="GO" id="GO:0005634">
    <property type="term" value="C:nucleus"/>
    <property type="evidence" value="ECO:0007669"/>
    <property type="project" value="UniProtKB-SubCell"/>
</dbReference>
<keyword evidence="4" id="KW-0539">Nucleus</keyword>
<dbReference type="SUPFAM" id="SSF49899">
    <property type="entry name" value="Concanavalin A-like lectins/glucanases"/>
    <property type="match status" value="1"/>
</dbReference>
<dbReference type="InterPro" id="IPR043136">
    <property type="entry name" value="B30.2/SPRY_sf"/>
</dbReference>
<dbReference type="InterPro" id="IPR036361">
    <property type="entry name" value="SAP_dom_sf"/>
</dbReference>
<dbReference type="InterPro" id="IPR013320">
    <property type="entry name" value="ConA-like_dom_sf"/>
</dbReference>
<reference evidence="8" key="2">
    <citation type="submission" date="2025-09" db="UniProtKB">
        <authorList>
            <consortium name="Ensembl"/>
        </authorList>
    </citation>
    <scope>IDENTIFICATION</scope>
</reference>
<keyword evidence="2" id="KW-0488">Methylation</keyword>
<evidence type="ECO:0000313" key="8">
    <source>
        <dbReference type="Ensembl" id="ENSGMOP00000009545.2"/>
    </source>
</evidence>
<dbReference type="GO" id="GO:0000380">
    <property type="term" value="P:alternative mRNA splicing, via spliceosome"/>
    <property type="evidence" value="ECO:0007669"/>
    <property type="project" value="TreeGrafter"/>
</dbReference>